<dbReference type="GO" id="GO:0009507">
    <property type="term" value="C:chloroplast"/>
    <property type="evidence" value="ECO:0007669"/>
    <property type="project" value="UniProtKB-SubCell"/>
</dbReference>
<geneLocation type="chloroplast" evidence="7"/>
<evidence type="ECO:0000256" key="3">
    <source>
        <dbReference type="ARBA" id="ARBA00023274"/>
    </source>
</evidence>
<dbReference type="PANTHER" id="PTHR36083">
    <property type="entry name" value="50S RIBOSOMAL PROTEIN L32, CHLOROPLASTIC"/>
    <property type="match status" value="1"/>
</dbReference>
<evidence type="ECO:0000256" key="5">
    <source>
        <dbReference type="HAMAP-Rule" id="MF_00340"/>
    </source>
</evidence>
<keyword evidence="7" id="KW-0934">Plastid</keyword>
<dbReference type="PANTHER" id="PTHR36083:SF1">
    <property type="entry name" value="LARGE RIBOSOMAL SUBUNIT PROTEIN BL32C"/>
    <property type="match status" value="1"/>
</dbReference>
<accession>A0A1G4NTU5</accession>
<dbReference type="GO" id="GO:0006412">
    <property type="term" value="P:translation"/>
    <property type="evidence" value="ECO:0007669"/>
    <property type="project" value="UniProtKB-UniRule"/>
</dbReference>
<keyword evidence="7" id="KW-0150">Chloroplast</keyword>
<dbReference type="GO" id="GO:0015934">
    <property type="term" value="C:large ribosomal subunit"/>
    <property type="evidence" value="ECO:0007669"/>
    <property type="project" value="InterPro"/>
</dbReference>
<keyword evidence="2 5" id="KW-0689">Ribosomal protein</keyword>
<sequence length="59" mass="6630">MAVPKKRTSKAKSKSRKATWKRKAKYASERAISLGKSIIAGNNQSFVYINNDARDNQDT</sequence>
<gene>
    <name evidence="5 7" type="primary">rpl32</name>
    <name evidence="7" type="ORF">HV00480_20</name>
</gene>
<evidence type="ECO:0000256" key="1">
    <source>
        <dbReference type="ARBA" id="ARBA00008560"/>
    </source>
</evidence>
<keyword evidence="3 5" id="KW-0687">Ribonucleoprotein</keyword>
<reference evidence="7" key="1">
    <citation type="submission" date="2016-10" db="EMBL/GenBank/DDBJ databases">
        <title>Chloroplast genomes as a tool to resolve red algal phylogenies: a case study in the Nemaliales.</title>
        <authorList>
            <person name="Costa J.F."/>
            <person name="Lin S.M."/>
            <person name="Macaya E.C."/>
            <person name="Fernandez-Garcia C."/>
            <person name="Verbruggen H."/>
        </authorList>
    </citation>
    <scope>NUCLEOTIDE SEQUENCE</scope>
    <source>
        <strain evidence="7">HV00480</strain>
    </source>
</reference>
<dbReference type="EMBL" id="LT622867">
    <property type="protein sequence ID" value="SCW22078.1"/>
    <property type="molecule type" value="Genomic_DNA"/>
</dbReference>
<reference evidence="7" key="2">
    <citation type="submission" date="2016-10" db="EMBL/GenBank/DDBJ databases">
        <authorList>
            <person name="de Groot N.N."/>
        </authorList>
    </citation>
    <scope>NUCLEOTIDE SEQUENCE</scope>
    <source>
        <strain evidence="7">HV00480</strain>
    </source>
</reference>
<dbReference type="Pfam" id="PF01783">
    <property type="entry name" value="Ribosomal_L32p"/>
    <property type="match status" value="1"/>
</dbReference>
<dbReference type="InterPro" id="IPR002677">
    <property type="entry name" value="Ribosomal_bL32"/>
</dbReference>
<evidence type="ECO:0000313" key="7">
    <source>
        <dbReference type="EMBL" id="SCW22078.1"/>
    </source>
</evidence>
<dbReference type="RefSeq" id="YP_009313824.1">
    <property type="nucleotide sequence ID" value="NC_031659.1"/>
</dbReference>
<evidence type="ECO:0000256" key="6">
    <source>
        <dbReference type="SAM" id="MobiDB-lite"/>
    </source>
</evidence>
<evidence type="ECO:0000256" key="4">
    <source>
        <dbReference type="ARBA" id="ARBA00035280"/>
    </source>
</evidence>
<comment type="similarity">
    <text evidence="1 5">Belongs to the bacterial ribosomal protein bL32 family.</text>
</comment>
<dbReference type="GO" id="GO:0003735">
    <property type="term" value="F:structural constituent of ribosome"/>
    <property type="evidence" value="ECO:0007669"/>
    <property type="project" value="InterPro"/>
</dbReference>
<comment type="subcellular location">
    <subcellularLocation>
        <location evidence="5">Plastid</location>
        <location evidence="5">Chloroplast</location>
    </subcellularLocation>
</comment>
<dbReference type="AlphaFoldDB" id="A0A1G4NTU5"/>
<dbReference type="GeneID" id="29999039"/>
<organism evidence="7">
    <name type="scientific">Hommersandiophycus borowitzkae</name>
    <dbReference type="NCBI Taxonomy" id="268573"/>
    <lineage>
        <taxon>Eukaryota</taxon>
        <taxon>Rhodophyta</taxon>
        <taxon>Florideophyceae</taxon>
        <taxon>Nemaliophycidae</taxon>
        <taxon>Nemaliales</taxon>
        <taxon>Liagoraceae</taxon>
        <taxon>Hommersandiophycus</taxon>
    </lineage>
</organism>
<name>A0A1G4NTU5_9FLOR</name>
<dbReference type="InterPro" id="IPR044958">
    <property type="entry name" value="Ribosomal_bL32_plant/cyanobact"/>
</dbReference>
<evidence type="ECO:0000256" key="2">
    <source>
        <dbReference type="ARBA" id="ARBA00022980"/>
    </source>
</evidence>
<feature type="region of interest" description="Disordered" evidence="6">
    <location>
        <begin position="1"/>
        <end position="22"/>
    </location>
</feature>
<proteinExistence type="inferred from homology"/>
<protein>
    <recommendedName>
        <fullName evidence="4 5">Large ribosomal subunit protein bL32c</fullName>
    </recommendedName>
</protein>
<dbReference type="HAMAP" id="MF_00340">
    <property type="entry name" value="Ribosomal_bL32"/>
    <property type="match status" value="1"/>
</dbReference>